<feature type="chain" id="PRO_5011461061" evidence="1">
    <location>
        <begin position="22"/>
        <end position="72"/>
    </location>
</feature>
<accession>A0A1G8CER7</accession>
<organism evidence="2 3">
    <name type="scientific">Chitinophaga filiformis</name>
    <name type="common">Myxococcus filiformis</name>
    <name type="synonym">Flexibacter filiformis</name>
    <dbReference type="NCBI Taxonomy" id="104663"/>
    <lineage>
        <taxon>Bacteria</taxon>
        <taxon>Pseudomonadati</taxon>
        <taxon>Bacteroidota</taxon>
        <taxon>Chitinophagia</taxon>
        <taxon>Chitinophagales</taxon>
        <taxon>Chitinophagaceae</taxon>
        <taxon>Chitinophaga</taxon>
    </lineage>
</organism>
<feature type="signal peptide" evidence="1">
    <location>
        <begin position="1"/>
        <end position="21"/>
    </location>
</feature>
<sequence length="72" mass="7592">MKKTLSLAFFAALCAAGSAFAGKLNADPQWMLNDDTIVTGTSTQIKVLYCPGPNNVQCAVSLDGNVTIVRKT</sequence>
<proteinExistence type="predicted"/>
<gene>
    <name evidence="2" type="ORF">SAMN04488121_112119</name>
</gene>
<evidence type="ECO:0000313" key="2">
    <source>
        <dbReference type="EMBL" id="SDH43965.1"/>
    </source>
</evidence>
<evidence type="ECO:0000313" key="3">
    <source>
        <dbReference type="Proteomes" id="UP000199045"/>
    </source>
</evidence>
<dbReference type="OrthoDB" id="678442at2"/>
<protein>
    <submittedName>
        <fullName evidence="2">Uncharacterized protein</fullName>
    </submittedName>
</protein>
<name>A0A1G8CER7_CHIFI</name>
<dbReference type="EMBL" id="FNBN01000012">
    <property type="protein sequence ID" value="SDH43965.1"/>
    <property type="molecule type" value="Genomic_DNA"/>
</dbReference>
<dbReference type="AlphaFoldDB" id="A0A1G8CER7"/>
<evidence type="ECO:0000256" key="1">
    <source>
        <dbReference type="SAM" id="SignalP"/>
    </source>
</evidence>
<dbReference type="STRING" id="104663.SAMN04488121_112119"/>
<reference evidence="2 3" key="1">
    <citation type="submission" date="2016-10" db="EMBL/GenBank/DDBJ databases">
        <authorList>
            <person name="de Groot N.N."/>
        </authorList>
    </citation>
    <scope>NUCLEOTIDE SEQUENCE [LARGE SCALE GENOMIC DNA]</scope>
    <source>
        <strain evidence="2 3">DSM 527</strain>
    </source>
</reference>
<dbReference type="Proteomes" id="UP000199045">
    <property type="component" value="Unassembled WGS sequence"/>
</dbReference>
<keyword evidence="1" id="KW-0732">Signal</keyword>
<dbReference type="RefSeq" id="WP_089838152.1">
    <property type="nucleotide sequence ID" value="NZ_FNBN01000012.1"/>
</dbReference>